<keyword evidence="2" id="KW-0560">Oxidoreductase</keyword>
<dbReference type="AlphaFoldDB" id="A0A9W9RHJ5"/>
<comment type="similarity">
    <text evidence="1 2">Belongs to the iron/ascorbate-dependent oxidoreductase family.</text>
</comment>
<dbReference type="SUPFAM" id="SSF51197">
    <property type="entry name" value="Clavaminate synthase-like"/>
    <property type="match status" value="1"/>
</dbReference>
<dbReference type="Pfam" id="PF03171">
    <property type="entry name" value="2OG-FeII_Oxy"/>
    <property type="match status" value="1"/>
</dbReference>
<dbReference type="Gene3D" id="2.60.120.330">
    <property type="entry name" value="B-lactam Antibiotic, Isopenicillin N Synthase, Chain"/>
    <property type="match status" value="1"/>
</dbReference>
<dbReference type="GO" id="GO:0044283">
    <property type="term" value="P:small molecule biosynthetic process"/>
    <property type="evidence" value="ECO:0007669"/>
    <property type="project" value="UniProtKB-ARBA"/>
</dbReference>
<gene>
    <name evidence="4" type="ORF">N7496_011812</name>
</gene>
<dbReference type="InterPro" id="IPR027443">
    <property type="entry name" value="IPNS-like_sf"/>
</dbReference>
<proteinExistence type="inferred from homology"/>
<keyword evidence="2" id="KW-0408">Iron</keyword>
<dbReference type="EMBL" id="JAPZBS010000009">
    <property type="protein sequence ID" value="KAJ5359399.1"/>
    <property type="molecule type" value="Genomic_DNA"/>
</dbReference>
<dbReference type="InterPro" id="IPR005123">
    <property type="entry name" value="Oxoglu/Fe-dep_dioxygenase_dom"/>
</dbReference>
<dbReference type="RefSeq" id="XP_056550685.1">
    <property type="nucleotide sequence ID" value="XM_056704725.1"/>
</dbReference>
<evidence type="ECO:0000256" key="1">
    <source>
        <dbReference type="ARBA" id="ARBA00008056"/>
    </source>
</evidence>
<keyword evidence="2" id="KW-0479">Metal-binding</keyword>
<feature type="domain" description="Fe2OG dioxygenase" evidence="3">
    <location>
        <begin position="193"/>
        <end position="299"/>
    </location>
</feature>
<dbReference type="Pfam" id="PF14226">
    <property type="entry name" value="DIOX_N"/>
    <property type="match status" value="1"/>
</dbReference>
<dbReference type="PANTHER" id="PTHR47990">
    <property type="entry name" value="2-OXOGLUTARATE (2OG) AND FE(II)-DEPENDENT OXYGENASE SUPERFAMILY PROTEIN-RELATED"/>
    <property type="match status" value="1"/>
</dbReference>
<dbReference type="GO" id="GO:0016491">
    <property type="term" value="F:oxidoreductase activity"/>
    <property type="evidence" value="ECO:0007669"/>
    <property type="project" value="UniProtKB-KW"/>
</dbReference>
<dbReference type="GO" id="GO:0046872">
    <property type="term" value="F:metal ion binding"/>
    <property type="evidence" value="ECO:0007669"/>
    <property type="project" value="UniProtKB-KW"/>
</dbReference>
<evidence type="ECO:0000256" key="2">
    <source>
        <dbReference type="RuleBase" id="RU003682"/>
    </source>
</evidence>
<keyword evidence="5" id="KW-1185">Reference proteome</keyword>
<dbReference type="PROSITE" id="PS51471">
    <property type="entry name" value="FE2OG_OXY"/>
    <property type="match status" value="1"/>
</dbReference>
<reference evidence="4" key="2">
    <citation type="journal article" date="2023" name="IMA Fungus">
        <title>Comparative genomic study of the Penicillium genus elucidates a diverse pangenome and 15 lateral gene transfer events.</title>
        <authorList>
            <person name="Petersen C."/>
            <person name="Sorensen T."/>
            <person name="Nielsen M.R."/>
            <person name="Sondergaard T.E."/>
            <person name="Sorensen J.L."/>
            <person name="Fitzpatrick D.A."/>
            <person name="Frisvad J.C."/>
            <person name="Nielsen K.L."/>
        </authorList>
    </citation>
    <scope>NUCLEOTIDE SEQUENCE</scope>
    <source>
        <strain evidence="4">IBT 29864</strain>
    </source>
</reference>
<dbReference type="InterPro" id="IPR050231">
    <property type="entry name" value="Iron_ascorbate_oxido_reductase"/>
</dbReference>
<dbReference type="OrthoDB" id="288590at2759"/>
<comment type="caution">
    <text evidence="4">The sequence shown here is derived from an EMBL/GenBank/DDBJ whole genome shotgun (WGS) entry which is preliminary data.</text>
</comment>
<dbReference type="InterPro" id="IPR026992">
    <property type="entry name" value="DIOX_N"/>
</dbReference>
<name>A0A9W9RHJ5_9EURO</name>
<reference evidence="4" key="1">
    <citation type="submission" date="2022-11" db="EMBL/GenBank/DDBJ databases">
        <authorList>
            <person name="Petersen C."/>
        </authorList>
    </citation>
    <scope>NUCLEOTIDE SEQUENCE</scope>
    <source>
        <strain evidence="4">IBT 29864</strain>
    </source>
</reference>
<dbReference type="PRINTS" id="PR00682">
    <property type="entry name" value="IPNSYNTHASE"/>
</dbReference>
<evidence type="ECO:0000313" key="4">
    <source>
        <dbReference type="EMBL" id="KAJ5359399.1"/>
    </source>
</evidence>
<sequence length="341" mass="38402">MPALTKSSFYLPLVDITPFLEDPQGAAAQEVIDSVRTACRSTGFFQIKGHKVPLRLQKSVFEASARFFALPLKNKLELDSRKTVGFRGYDVMETQSYELEFGAVQESDALRDIKEGFFTSTDLPPDHPHVANGRFLQGPNVWPKPEQLAPVDFQVVLEEYFAEMQRLSHVVLSLFAATLPHGPNVFDNLETNDPMSLLRLLHYPRGLEKEDGKKLQLGAGEHTDFGTFTLLLQDNCPGLEVQDSMTGEWHGVPPQEDVYIVNVADILSTMTEGDYKSSVHRVWNRKSDDRYSVVFFYDGNLDYKVEPLGSSKQGENEEIDAPTIEEHVKSRLTASYGIQKK</sequence>
<evidence type="ECO:0000259" key="3">
    <source>
        <dbReference type="PROSITE" id="PS51471"/>
    </source>
</evidence>
<dbReference type="InterPro" id="IPR044861">
    <property type="entry name" value="IPNS-like_FE2OG_OXY"/>
</dbReference>
<accession>A0A9W9RHJ5</accession>
<dbReference type="GeneID" id="81443904"/>
<organism evidence="4 5">
    <name type="scientific">Penicillium cataractarum</name>
    <dbReference type="NCBI Taxonomy" id="2100454"/>
    <lineage>
        <taxon>Eukaryota</taxon>
        <taxon>Fungi</taxon>
        <taxon>Dikarya</taxon>
        <taxon>Ascomycota</taxon>
        <taxon>Pezizomycotina</taxon>
        <taxon>Eurotiomycetes</taxon>
        <taxon>Eurotiomycetidae</taxon>
        <taxon>Eurotiales</taxon>
        <taxon>Aspergillaceae</taxon>
        <taxon>Penicillium</taxon>
    </lineage>
</organism>
<protein>
    <recommendedName>
        <fullName evidence="3">Fe2OG dioxygenase domain-containing protein</fullName>
    </recommendedName>
</protein>
<evidence type="ECO:0000313" key="5">
    <source>
        <dbReference type="Proteomes" id="UP001147782"/>
    </source>
</evidence>
<dbReference type="Proteomes" id="UP001147782">
    <property type="component" value="Unassembled WGS sequence"/>
</dbReference>